<organism evidence="19 20">
    <name type="scientific">Methylobacterium haplocladii</name>
    <dbReference type="NCBI Taxonomy" id="1176176"/>
    <lineage>
        <taxon>Bacteria</taxon>
        <taxon>Pseudomonadati</taxon>
        <taxon>Pseudomonadota</taxon>
        <taxon>Alphaproteobacteria</taxon>
        <taxon>Hyphomicrobiales</taxon>
        <taxon>Methylobacteriaceae</taxon>
        <taxon>Methylobacterium</taxon>
    </lineage>
</organism>
<dbReference type="SUPFAM" id="SSF56935">
    <property type="entry name" value="Porins"/>
    <property type="match status" value="1"/>
</dbReference>
<reference evidence="19 20" key="1">
    <citation type="submission" date="2019-07" db="EMBL/GenBank/DDBJ databases">
        <title>Whole genome shotgun sequence of Methylobacterium haplocladii NBRC 107714.</title>
        <authorList>
            <person name="Hosoyama A."/>
            <person name="Uohara A."/>
            <person name="Ohji S."/>
            <person name="Ichikawa N."/>
        </authorList>
    </citation>
    <scope>NUCLEOTIDE SEQUENCE [LARGE SCALE GENOMIC DNA]</scope>
    <source>
        <strain evidence="19 20">NBRC 107714</strain>
    </source>
</reference>
<evidence type="ECO:0000256" key="6">
    <source>
        <dbReference type="ARBA" id="ARBA00022692"/>
    </source>
</evidence>
<evidence type="ECO:0000313" key="19">
    <source>
        <dbReference type="EMBL" id="GEP00176.1"/>
    </source>
</evidence>
<dbReference type="Gene3D" id="2.170.130.10">
    <property type="entry name" value="TonB-dependent receptor, plug domain"/>
    <property type="match status" value="1"/>
</dbReference>
<evidence type="ECO:0000256" key="1">
    <source>
        <dbReference type="ARBA" id="ARBA00004571"/>
    </source>
</evidence>
<feature type="signal peptide" evidence="16">
    <location>
        <begin position="1"/>
        <end position="28"/>
    </location>
</feature>
<dbReference type="InterPro" id="IPR039426">
    <property type="entry name" value="TonB-dep_rcpt-like"/>
</dbReference>
<dbReference type="InterPro" id="IPR037066">
    <property type="entry name" value="Plug_dom_sf"/>
</dbReference>
<evidence type="ECO:0000256" key="15">
    <source>
        <dbReference type="RuleBase" id="RU003357"/>
    </source>
</evidence>
<dbReference type="Pfam" id="PF07715">
    <property type="entry name" value="Plug"/>
    <property type="match status" value="1"/>
</dbReference>
<keyword evidence="7 16" id="KW-0732">Signal</keyword>
<dbReference type="GO" id="GO:0038023">
    <property type="term" value="F:signaling receptor activity"/>
    <property type="evidence" value="ECO:0007669"/>
    <property type="project" value="InterPro"/>
</dbReference>
<accession>A0A512IR72</accession>
<evidence type="ECO:0000313" key="20">
    <source>
        <dbReference type="Proteomes" id="UP000321258"/>
    </source>
</evidence>
<evidence type="ECO:0000259" key="18">
    <source>
        <dbReference type="Pfam" id="PF07715"/>
    </source>
</evidence>
<evidence type="ECO:0000256" key="14">
    <source>
        <dbReference type="PROSITE-ProRule" id="PRU01360"/>
    </source>
</evidence>
<comment type="subcellular location">
    <subcellularLocation>
        <location evidence="1 14">Cell outer membrane</location>
        <topology evidence="1 14">Multi-pass membrane protein</topology>
    </subcellularLocation>
</comment>
<keyword evidence="11 14" id="KW-0472">Membrane</keyword>
<dbReference type="PROSITE" id="PS52016">
    <property type="entry name" value="TONB_DEPENDENT_REC_3"/>
    <property type="match status" value="1"/>
</dbReference>
<proteinExistence type="inferred from homology"/>
<keyword evidence="8" id="KW-0408">Iron</keyword>
<dbReference type="NCBIfam" id="TIGR01783">
    <property type="entry name" value="TonB-siderophor"/>
    <property type="match status" value="1"/>
</dbReference>
<dbReference type="PANTHER" id="PTHR32552:SF68">
    <property type="entry name" value="FERRICHROME OUTER MEMBRANE TRANSPORTER_PHAGE RECEPTOR"/>
    <property type="match status" value="1"/>
</dbReference>
<dbReference type="FunFam" id="2.170.130.10:FF:000001">
    <property type="entry name" value="Catecholate siderophore TonB-dependent receptor"/>
    <property type="match status" value="1"/>
</dbReference>
<dbReference type="InterPro" id="IPR012910">
    <property type="entry name" value="Plug_dom"/>
</dbReference>
<evidence type="ECO:0000256" key="16">
    <source>
        <dbReference type="SAM" id="SignalP"/>
    </source>
</evidence>
<dbReference type="InterPro" id="IPR000531">
    <property type="entry name" value="Beta-barrel_TonB"/>
</dbReference>
<dbReference type="GO" id="GO:0015891">
    <property type="term" value="P:siderophore transport"/>
    <property type="evidence" value="ECO:0007669"/>
    <property type="project" value="InterPro"/>
</dbReference>
<name>A0A512IR72_9HYPH</name>
<gene>
    <name evidence="19" type="ORF">MHA02_25630</name>
</gene>
<feature type="chain" id="PRO_5021858166" evidence="16">
    <location>
        <begin position="29"/>
        <end position="732"/>
    </location>
</feature>
<keyword evidence="9" id="KW-0406">Ion transport</keyword>
<evidence type="ECO:0000256" key="12">
    <source>
        <dbReference type="ARBA" id="ARBA00023170"/>
    </source>
</evidence>
<dbReference type="CDD" id="cd01347">
    <property type="entry name" value="ligand_gated_channel"/>
    <property type="match status" value="1"/>
</dbReference>
<dbReference type="InterPro" id="IPR036942">
    <property type="entry name" value="Beta-barrel_TonB_sf"/>
</dbReference>
<keyword evidence="4 14" id="KW-1134">Transmembrane beta strand</keyword>
<evidence type="ECO:0000256" key="10">
    <source>
        <dbReference type="ARBA" id="ARBA00023077"/>
    </source>
</evidence>
<dbReference type="Gene3D" id="2.40.170.20">
    <property type="entry name" value="TonB-dependent receptor, beta-barrel domain"/>
    <property type="match status" value="1"/>
</dbReference>
<feature type="domain" description="TonB-dependent receptor-like beta-barrel" evidence="17">
    <location>
        <begin position="257"/>
        <end position="701"/>
    </location>
</feature>
<dbReference type="GO" id="GO:0015344">
    <property type="term" value="F:siderophore uptake transmembrane transporter activity"/>
    <property type="evidence" value="ECO:0007669"/>
    <property type="project" value="TreeGrafter"/>
</dbReference>
<sequence>MHKVVIRGRVRAFLIVCGSAAGLGMASAAPREPGADTTGAALAGATATTLDELSVAGEGGLRQEPLGGVTVGYLTKATRSATKTATPLIDTPQSVTVVTQQQIRDQGFQSIEEAVRYVPGIIPHQGEGNRDDLVIRGQRSNADFFVNGIRDDVQYFRDLYNTQRIEVLKGPNALIFGRGGGGGVINRVLKEADGVPIREIVAQGGQFDNKRVALDVGDRISDSVFFRLNGVFEDTGTYRDFVDIRRYGVNPTMTFLIGPQTTLKLSYEYFHDERTTDRGIPSQFGRAYRYRQNTSTYFGNPDLSYAKVDANIATATLDHLFESGVALHSTLRFADYQKFYQNVYPGGPVNAAGTAVNITAYNNETPRTNYFSQNDFTYQFATGLLKHTVVAGFELGYQEGLAFREEGFFSTTGTQTLVVNPLSPVTRVPVTFRNTTGANNTYSLGLAAVYAQDQIEVNEHLQFIGGLRYDHFDFSSQDRRTAAVNARVDDLVSPRAGVVVKPFANLAFYGSYAISYLPSSGDQFSTLSPGLAITEPERFENAEIGVKYDVSPVLQLTGALYNLDRFNQRLNDPNRAGFFLASGQTNTQGAEIGINGYVTDWWQASGGYSFIDATIVSGFGAATAGIRPGNRVGLVPFNAFTLWNKFDVTDEFSLGVGYIQTGHTFASSDDTVRLPGITRFDLGLFYKINEYARAQVNIENVFDRRYIATADGNNNISPGAPRTVRAQVVVRW</sequence>
<keyword evidence="3 14" id="KW-0813">Transport</keyword>
<evidence type="ECO:0000256" key="7">
    <source>
        <dbReference type="ARBA" id="ARBA00022729"/>
    </source>
</evidence>
<keyword evidence="12" id="KW-0675">Receptor</keyword>
<keyword evidence="20" id="KW-1185">Reference proteome</keyword>
<dbReference type="Pfam" id="PF00593">
    <property type="entry name" value="TonB_dep_Rec_b-barrel"/>
    <property type="match status" value="1"/>
</dbReference>
<protein>
    <submittedName>
        <fullName evidence="19">Ligand-gated channel</fullName>
    </submittedName>
</protein>
<keyword evidence="6 14" id="KW-0812">Transmembrane</keyword>
<dbReference type="PANTHER" id="PTHR32552">
    <property type="entry name" value="FERRICHROME IRON RECEPTOR-RELATED"/>
    <property type="match status" value="1"/>
</dbReference>
<feature type="domain" description="TonB-dependent receptor plug" evidence="18">
    <location>
        <begin position="88"/>
        <end position="184"/>
    </location>
</feature>
<dbReference type="EMBL" id="BJZT01000028">
    <property type="protein sequence ID" value="GEP00176.1"/>
    <property type="molecule type" value="Genomic_DNA"/>
</dbReference>
<keyword evidence="10 15" id="KW-0798">TonB box</keyword>
<keyword evidence="5" id="KW-0410">Iron transport</keyword>
<comment type="caution">
    <text evidence="19">The sequence shown here is derived from an EMBL/GenBank/DDBJ whole genome shotgun (WGS) entry which is preliminary data.</text>
</comment>
<keyword evidence="13 14" id="KW-0998">Cell outer membrane</keyword>
<evidence type="ECO:0000256" key="3">
    <source>
        <dbReference type="ARBA" id="ARBA00022448"/>
    </source>
</evidence>
<dbReference type="InterPro" id="IPR010105">
    <property type="entry name" value="TonB_sidphr_rcpt"/>
</dbReference>
<evidence type="ECO:0000256" key="8">
    <source>
        <dbReference type="ARBA" id="ARBA00023004"/>
    </source>
</evidence>
<dbReference type="AlphaFoldDB" id="A0A512IR72"/>
<evidence type="ECO:0000256" key="13">
    <source>
        <dbReference type="ARBA" id="ARBA00023237"/>
    </source>
</evidence>
<evidence type="ECO:0000256" key="2">
    <source>
        <dbReference type="ARBA" id="ARBA00009810"/>
    </source>
</evidence>
<dbReference type="GO" id="GO:0009279">
    <property type="term" value="C:cell outer membrane"/>
    <property type="evidence" value="ECO:0007669"/>
    <property type="project" value="UniProtKB-SubCell"/>
</dbReference>
<comment type="similarity">
    <text evidence="2 14 15">Belongs to the TonB-dependent receptor family.</text>
</comment>
<evidence type="ECO:0000256" key="9">
    <source>
        <dbReference type="ARBA" id="ARBA00023065"/>
    </source>
</evidence>
<evidence type="ECO:0000256" key="11">
    <source>
        <dbReference type="ARBA" id="ARBA00023136"/>
    </source>
</evidence>
<evidence type="ECO:0000256" key="5">
    <source>
        <dbReference type="ARBA" id="ARBA00022496"/>
    </source>
</evidence>
<dbReference type="Proteomes" id="UP000321258">
    <property type="component" value="Unassembled WGS sequence"/>
</dbReference>
<evidence type="ECO:0000259" key="17">
    <source>
        <dbReference type="Pfam" id="PF00593"/>
    </source>
</evidence>
<evidence type="ECO:0000256" key="4">
    <source>
        <dbReference type="ARBA" id="ARBA00022452"/>
    </source>
</evidence>